<proteinExistence type="predicted"/>
<comment type="caution">
    <text evidence="2">The sequence shown here is derived from an EMBL/GenBank/DDBJ whole genome shotgun (WGS) entry which is preliminary data.</text>
</comment>
<dbReference type="RefSeq" id="WP_027635716.1">
    <property type="nucleotide sequence ID" value="NZ_CANCWB010000001.1"/>
</dbReference>
<evidence type="ECO:0000313" key="3">
    <source>
        <dbReference type="Proteomes" id="UP000238081"/>
    </source>
</evidence>
<sequence>MKYIKRFVAWAILSLIIQVGALFILDRVIFKQSSAFESKKIELDKPYEDKINIKIPKDADEIKISYNGKYMSYSKGDKLNMIETKSGKDKSIETENKGEVMYYEWLYERDMIVILEKVNKKGKDKIQLVTYNPKNSATTLVTELCDFKSGMKIKNVTESVFTSVYYVYVSNNEGYDRCYRIDINNDKFDVPLKGAGMENMKVIPHKDRLIYDDVVNSSIYATSPNTKLKFNTNNKLRLIGIDRNDVIYIGEVSGDKISGIVYGKIDESTSKWNSIKLDSPANSSDIFFNSKSEIMVNNILEEKIKNITTGKEYPYTGKFIDVKDDFIALDDNGKLVFQKIKDN</sequence>
<dbReference type="EMBL" id="LRDH01000096">
    <property type="protein sequence ID" value="PPV15820.1"/>
    <property type="molecule type" value="Genomic_DNA"/>
</dbReference>
<dbReference type="AlphaFoldDB" id="A0A0A6PTQ8"/>
<name>A0A0A6PTQ8_CLOBU</name>
<evidence type="ECO:0000313" key="2">
    <source>
        <dbReference type="EMBL" id="PPV15820.1"/>
    </source>
</evidence>
<keyword evidence="1" id="KW-0472">Membrane</keyword>
<dbReference type="Proteomes" id="UP000238081">
    <property type="component" value="Unassembled WGS sequence"/>
</dbReference>
<keyword evidence="1" id="KW-1133">Transmembrane helix</keyword>
<keyword evidence="1" id="KW-0812">Transmembrane</keyword>
<reference evidence="2 3" key="1">
    <citation type="submission" date="2016-01" db="EMBL/GenBank/DDBJ databases">
        <title>Characterization of the Clostridium difficile lineages that are prevalent in Hong Kong and China.</title>
        <authorList>
            <person name="Kwok J.S.-L."/>
            <person name="Lam W.-Y."/>
            <person name="Ip M."/>
            <person name="Chan T.-F."/>
            <person name="Hawkey P.M."/>
            <person name="Tsui S.K.-W."/>
        </authorList>
    </citation>
    <scope>NUCLEOTIDE SEQUENCE [LARGE SCALE GENOMIC DNA]</scope>
    <source>
        <strain evidence="2 3">300064</strain>
    </source>
</reference>
<evidence type="ECO:0000256" key="1">
    <source>
        <dbReference type="SAM" id="Phobius"/>
    </source>
</evidence>
<protein>
    <submittedName>
        <fullName evidence="2">Dipeptidyl-peptidase IV</fullName>
    </submittedName>
</protein>
<organism evidence="2 3">
    <name type="scientific">Clostridium butyricum</name>
    <dbReference type="NCBI Taxonomy" id="1492"/>
    <lineage>
        <taxon>Bacteria</taxon>
        <taxon>Bacillati</taxon>
        <taxon>Bacillota</taxon>
        <taxon>Clostridia</taxon>
        <taxon>Eubacteriales</taxon>
        <taxon>Clostridiaceae</taxon>
        <taxon>Clostridium</taxon>
    </lineage>
</organism>
<accession>A0A0A6PTQ8</accession>
<feature type="transmembrane region" description="Helical" evidence="1">
    <location>
        <begin position="7"/>
        <end position="25"/>
    </location>
</feature>
<gene>
    <name evidence="2" type="ORF">AWN73_01650</name>
</gene>